<proteinExistence type="predicted"/>
<dbReference type="EMBL" id="VDHJ01000003">
    <property type="protein sequence ID" value="TNL99368.1"/>
    <property type="molecule type" value="Genomic_DNA"/>
</dbReference>
<dbReference type="OrthoDB" id="4408123at2"/>
<comment type="caution">
    <text evidence="1">The sequence shown here is derived from an EMBL/GenBank/DDBJ whole genome shotgun (WGS) entry which is preliminary data.</text>
</comment>
<dbReference type="RefSeq" id="WP_139465044.1">
    <property type="nucleotide sequence ID" value="NZ_VDHJ01000003.1"/>
</dbReference>
<protein>
    <submittedName>
        <fullName evidence="1">Uncharacterized protein</fullName>
    </submittedName>
</protein>
<dbReference type="AlphaFoldDB" id="A0A5C4U5K7"/>
<sequence>MTTALSPSSTTHLLIPALQWRREDTPRARRVAAVALSTELNAVITLASVAQSATELGCMGLSIRQAWEESADNLLALAGSPDNVELRVRPGPDSYHLFVRGTRATSWLAHPRTFHFLHRTVRSRVGFDPVFHLPALDSEYVEVSTTRRTRETFTHSAVYRNGFPVPAHLGHTRSNAFLLAA</sequence>
<name>A0A5C4U5K7_9CORY</name>
<organism evidence="1 2">
    <name type="scientific">Corynebacterium tapiri</name>
    <dbReference type="NCBI Taxonomy" id="1448266"/>
    <lineage>
        <taxon>Bacteria</taxon>
        <taxon>Bacillati</taxon>
        <taxon>Actinomycetota</taxon>
        <taxon>Actinomycetes</taxon>
        <taxon>Mycobacteriales</taxon>
        <taxon>Corynebacteriaceae</taxon>
        <taxon>Corynebacterium</taxon>
    </lineage>
</organism>
<reference evidence="1 2" key="1">
    <citation type="submission" date="2019-06" db="EMBL/GenBank/DDBJ databases">
        <authorList>
            <person name="Li J."/>
        </authorList>
    </citation>
    <scope>NUCLEOTIDE SEQUENCE [LARGE SCALE GENOMIC DNA]</scope>
    <source>
        <strain evidence="1 2">LMG 28165</strain>
    </source>
</reference>
<keyword evidence="2" id="KW-1185">Reference proteome</keyword>
<dbReference type="Proteomes" id="UP000312032">
    <property type="component" value="Unassembled WGS sequence"/>
</dbReference>
<accession>A0A5C4U5K7</accession>
<evidence type="ECO:0000313" key="2">
    <source>
        <dbReference type="Proteomes" id="UP000312032"/>
    </source>
</evidence>
<gene>
    <name evidence="1" type="ORF">FHE74_03150</name>
</gene>
<evidence type="ECO:0000313" key="1">
    <source>
        <dbReference type="EMBL" id="TNL99368.1"/>
    </source>
</evidence>